<dbReference type="GO" id="GO:0005829">
    <property type="term" value="C:cytosol"/>
    <property type="evidence" value="ECO:0007669"/>
    <property type="project" value="TreeGrafter"/>
</dbReference>
<evidence type="ECO:0000256" key="7">
    <source>
        <dbReference type="ARBA" id="ARBA00022801"/>
    </source>
</evidence>
<comment type="subcellular location">
    <subcellularLocation>
        <location evidence="2">Cytoplasm</location>
    </subcellularLocation>
</comment>
<dbReference type="RefSeq" id="WP_090878566.1">
    <property type="nucleotide sequence ID" value="NZ_FMXQ01000008.1"/>
</dbReference>
<comment type="cofactor">
    <cofactor evidence="1">
        <name>Mg(2+)</name>
        <dbReference type="ChEBI" id="CHEBI:18420"/>
    </cofactor>
</comment>
<dbReference type="InterPro" id="IPR036412">
    <property type="entry name" value="HAD-like_sf"/>
</dbReference>
<dbReference type="OrthoDB" id="148966at2"/>
<dbReference type="InterPro" id="IPR023214">
    <property type="entry name" value="HAD_sf"/>
</dbReference>
<evidence type="ECO:0000256" key="8">
    <source>
        <dbReference type="ARBA" id="ARBA00022842"/>
    </source>
</evidence>
<dbReference type="PANTHER" id="PTHR19288:SF44">
    <property type="entry name" value="PHOSPHOLYSINE PHOSPHOHISTIDINE INORGANIC PYROPHOSPHATE PHOSPHATASE"/>
    <property type="match status" value="1"/>
</dbReference>
<reference evidence="12 13" key="1">
    <citation type="submission" date="2016-10" db="EMBL/GenBank/DDBJ databases">
        <authorList>
            <person name="de Groot N.N."/>
        </authorList>
    </citation>
    <scope>NUCLEOTIDE SEQUENCE [LARGE SCALE GENOMIC DNA]</scope>
    <source>
        <strain evidence="12 13">ATCC 35022</strain>
    </source>
</reference>
<comment type="function">
    <text evidence="9">Phosphatase that hydrolyzes imidodiphosphate, 3-phosphohistidine and 6-phospholysine. Has broad substrate specificity and can also hydrolyze inorganic diphosphate, but with lower efficiency.</text>
</comment>
<dbReference type="AlphaFoldDB" id="A0A1G6DQL7"/>
<dbReference type="PANTHER" id="PTHR19288">
    <property type="entry name" value="4-NITROPHENYLPHOSPHATASE-RELATED"/>
    <property type="match status" value="1"/>
</dbReference>
<evidence type="ECO:0000256" key="9">
    <source>
        <dbReference type="ARBA" id="ARBA00037258"/>
    </source>
</evidence>
<evidence type="ECO:0000313" key="12">
    <source>
        <dbReference type="EMBL" id="SDB47449.1"/>
    </source>
</evidence>
<evidence type="ECO:0000256" key="10">
    <source>
        <dbReference type="ARBA" id="ARBA00039357"/>
    </source>
</evidence>
<name>A0A1G6DQL7_9HYPH</name>
<dbReference type="InterPro" id="IPR006357">
    <property type="entry name" value="HAD-SF_hydro_IIA"/>
</dbReference>
<dbReference type="Proteomes" id="UP000199071">
    <property type="component" value="Unassembled WGS sequence"/>
</dbReference>
<proteinExistence type="inferred from homology"/>
<keyword evidence="13" id="KW-1185">Reference proteome</keyword>
<evidence type="ECO:0000256" key="2">
    <source>
        <dbReference type="ARBA" id="ARBA00004496"/>
    </source>
</evidence>
<evidence type="ECO:0000256" key="1">
    <source>
        <dbReference type="ARBA" id="ARBA00001946"/>
    </source>
</evidence>
<accession>A0A1G6DQL7</accession>
<dbReference type="NCBIfam" id="TIGR01460">
    <property type="entry name" value="HAD-SF-IIA"/>
    <property type="match status" value="1"/>
</dbReference>
<dbReference type="GO" id="GO:0004427">
    <property type="term" value="F:inorganic diphosphate phosphatase activity"/>
    <property type="evidence" value="ECO:0007669"/>
    <property type="project" value="UniProtKB-EC"/>
</dbReference>
<dbReference type="EC" id="3.6.1.1" evidence="4"/>
<keyword evidence="8" id="KW-0460">Magnesium</keyword>
<organism evidence="12 13">
    <name type="scientific">Bauldia litoralis</name>
    <dbReference type="NCBI Taxonomy" id="665467"/>
    <lineage>
        <taxon>Bacteria</taxon>
        <taxon>Pseudomonadati</taxon>
        <taxon>Pseudomonadota</taxon>
        <taxon>Alphaproteobacteria</taxon>
        <taxon>Hyphomicrobiales</taxon>
        <taxon>Kaistiaceae</taxon>
        <taxon>Bauldia</taxon>
    </lineage>
</organism>
<comment type="catalytic activity">
    <reaction evidence="11">
        <text>diphosphate + H2O = 2 phosphate + H(+)</text>
        <dbReference type="Rhea" id="RHEA:24576"/>
        <dbReference type="ChEBI" id="CHEBI:15377"/>
        <dbReference type="ChEBI" id="CHEBI:15378"/>
        <dbReference type="ChEBI" id="CHEBI:33019"/>
        <dbReference type="ChEBI" id="CHEBI:43474"/>
        <dbReference type="EC" id="3.6.1.1"/>
    </reaction>
</comment>
<dbReference type="Pfam" id="PF13344">
    <property type="entry name" value="Hydrolase_6"/>
    <property type="match status" value="1"/>
</dbReference>
<sequence>MIKGVLLDLAGVVYLGESMIPGAGEAIARLRDAGLPLRFVTNTTRMSKTGIVDRLARIGLLIDNDELVTPAEAARTWLVANRRSPHLLVHPALVEDFAGLPDFPDKAVVVGDAGRDFTYDTLNDAFRALSGDADLLALAKNRTFRDDDGDLSLDAGAFVTALEYASRREAVVLGKPAPAFYAAAAAGAGCAMTEAVMVGDDIEADVSGALDAGIGAALLVRTGKYTAGIEDGATPPPTAVVDDLAAAATWILAHRNDPAAIG</sequence>
<dbReference type="InterPro" id="IPR006355">
    <property type="entry name" value="LHPP/HDHD2"/>
</dbReference>
<dbReference type="STRING" id="665467.SAMN02982931_03642"/>
<dbReference type="GO" id="GO:0046872">
    <property type="term" value="F:metal ion binding"/>
    <property type="evidence" value="ECO:0007669"/>
    <property type="project" value="UniProtKB-KW"/>
</dbReference>
<gene>
    <name evidence="12" type="ORF">SAMN02982931_03642</name>
</gene>
<evidence type="ECO:0000256" key="4">
    <source>
        <dbReference type="ARBA" id="ARBA00012146"/>
    </source>
</evidence>
<evidence type="ECO:0000256" key="11">
    <source>
        <dbReference type="ARBA" id="ARBA00047820"/>
    </source>
</evidence>
<dbReference type="NCBIfam" id="TIGR01458">
    <property type="entry name" value="HAD-SF-IIA-hyp3"/>
    <property type="match status" value="1"/>
</dbReference>
<evidence type="ECO:0000313" key="13">
    <source>
        <dbReference type="Proteomes" id="UP000199071"/>
    </source>
</evidence>
<comment type="similarity">
    <text evidence="3">Belongs to the HAD-like hydrolase superfamily.</text>
</comment>
<protein>
    <recommendedName>
        <fullName evidence="10">Phospholysine phosphohistidine inorganic pyrophosphate phosphatase</fullName>
        <ecNumber evidence="4">3.6.1.1</ecNumber>
    </recommendedName>
</protein>
<dbReference type="SUPFAM" id="SSF56784">
    <property type="entry name" value="HAD-like"/>
    <property type="match status" value="1"/>
</dbReference>
<dbReference type="Pfam" id="PF13242">
    <property type="entry name" value="Hydrolase_like"/>
    <property type="match status" value="1"/>
</dbReference>
<evidence type="ECO:0000256" key="3">
    <source>
        <dbReference type="ARBA" id="ARBA00007958"/>
    </source>
</evidence>
<dbReference type="GO" id="GO:0016791">
    <property type="term" value="F:phosphatase activity"/>
    <property type="evidence" value="ECO:0007669"/>
    <property type="project" value="InterPro"/>
</dbReference>
<dbReference type="EMBL" id="FMXQ01000008">
    <property type="protein sequence ID" value="SDB47449.1"/>
    <property type="molecule type" value="Genomic_DNA"/>
</dbReference>
<keyword evidence="7 12" id="KW-0378">Hydrolase</keyword>
<keyword evidence="5" id="KW-0963">Cytoplasm</keyword>
<dbReference type="Gene3D" id="3.40.50.1000">
    <property type="entry name" value="HAD superfamily/HAD-like"/>
    <property type="match status" value="2"/>
</dbReference>
<evidence type="ECO:0000256" key="6">
    <source>
        <dbReference type="ARBA" id="ARBA00022723"/>
    </source>
</evidence>
<keyword evidence="6" id="KW-0479">Metal-binding</keyword>
<evidence type="ECO:0000256" key="5">
    <source>
        <dbReference type="ARBA" id="ARBA00022490"/>
    </source>
</evidence>